<reference evidence="1" key="1">
    <citation type="submission" date="2020-03" db="EMBL/GenBank/DDBJ databases">
        <title>The deep terrestrial virosphere.</title>
        <authorList>
            <person name="Holmfeldt K."/>
            <person name="Nilsson E."/>
            <person name="Simone D."/>
            <person name="Lopez-Fernandez M."/>
            <person name="Wu X."/>
            <person name="de Brujin I."/>
            <person name="Lundin D."/>
            <person name="Andersson A."/>
            <person name="Bertilsson S."/>
            <person name="Dopson M."/>
        </authorList>
    </citation>
    <scope>NUCLEOTIDE SEQUENCE</scope>
    <source>
        <strain evidence="1">MM415B00370</strain>
    </source>
</reference>
<evidence type="ECO:0000313" key="1">
    <source>
        <dbReference type="EMBL" id="QJA65943.1"/>
    </source>
</evidence>
<dbReference type="AlphaFoldDB" id="A0A6M3J7Z1"/>
<name>A0A6M3J7Z1_9ZZZZ</name>
<accession>A0A6M3J7Z1</accession>
<organism evidence="1">
    <name type="scientific">viral metagenome</name>
    <dbReference type="NCBI Taxonomy" id="1070528"/>
    <lineage>
        <taxon>unclassified sequences</taxon>
        <taxon>metagenomes</taxon>
        <taxon>organismal metagenomes</taxon>
    </lineage>
</organism>
<protein>
    <recommendedName>
        <fullName evidence="2">Acetyltransferase</fullName>
    </recommendedName>
</protein>
<dbReference type="NCBIfam" id="NF045478">
    <property type="entry name" value="XF1762_fam"/>
    <property type="match status" value="1"/>
</dbReference>
<proteinExistence type="predicted"/>
<sequence>MVTEVAQGLPPIMRLRLFPATLKQANEMIELFHRHHKRAVGHRFSIGCKDQSGIIHGIAVVGRPVGREVPQYTVAEVTRLVSDGTPHVCSKLYSACARAAKAMGYDWIQTAILVDEPGTSLIAAGWEFDHIIKGRNWNCPSRGGRRTDQPMCDKQLYKRNLNGN</sequence>
<dbReference type="EMBL" id="MT141546">
    <property type="protein sequence ID" value="QJA65943.1"/>
    <property type="molecule type" value="Genomic_DNA"/>
</dbReference>
<dbReference type="InterPro" id="IPR053780">
    <property type="entry name" value="Gp66-like"/>
</dbReference>
<gene>
    <name evidence="1" type="ORF">MM415B00370_0061</name>
</gene>
<evidence type="ECO:0008006" key="2">
    <source>
        <dbReference type="Google" id="ProtNLM"/>
    </source>
</evidence>